<organism evidence="1 2">
    <name type="scientific">Paenibacillus borealis</name>
    <dbReference type="NCBI Taxonomy" id="160799"/>
    <lineage>
        <taxon>Bacteria</taxon>
        <taxon>Bacillati</taxon>
        <taxon>Bacillota</taxon>
        <taxon>Bacilli</taxon>
        <taxon>Bacillales</taxon>
        <taxon>Paenibacillaceae</taxon>
        <taxon>Paenibacillus</taxon>
    </lineage>
</organism>
<evidence type="ECO:0000313" key="1">
    <source>
        <dbReference type="EMBL" id="OMD49120.1"/>
    </source>
</evidence>
<proteinExistence type="predicted"/>
<dbReference type="InterPro" id="IPR038735">
    <property type="entry name" value="MSMEG_1276-like_NTP-PPase_dom"/>
</dbReference>
<accession>A0ABX3HGP8</accession>
<dbReference type="Proteomes" id="UP000187412">
    <property type="component" value="Unassembled WGS sequence"/>
</dbReference>
<name>A0ABX3HGP8_PAEBO</name>
<evidence type="ECO:0000313" key="2">
    <source>
        <dbReference type="Proteomes" id="UP000187412"/>
    </source>
</evidence>
<gene>
    <name evidence="1" type="ORF">BSK56_09840</name>
</gene>
<dbReference type="SUPFAM" id="SSF101386">
    <property type="entry name" value="all-alpha NTP pyrophosphatases"/>
    <property type="match status" value="1"/>
</dbReference>
<dbReference type="CDD" id="cd11532">
    <property type="entry name" value="NTP-PPase_COG4997"/>
    <property type="match status" value="1"/>
</dbReference>
<comment type="caution">
    <text evidence="1">The sequence shown here is derived from an EMBL/GenBank/DDBJ whole genome shotgun (WGS) entry which is preliminary data.</text>
</comment>
<keyword evidence="2" id="KW-1185">Reference proteome</keyword>
<sequence>MAEYPKLVRDGIPGLITSQGRSCTSRILEPEEYIEYLRAKLREETAEYFKAESDEHALEELADMLEVIRALAQTHGADSEVLENIRAEKAERRGAFKERILLLQLEEAH</sequence>
<dbReference type="EMBL" id="MPTB01000010">
    <property type="protein sequence ID" value="OMD49120.1"/>
    <property type="molecule type" value="Genomic_DNA"/>
</dbReference>
<protein>
    <submittedName>
        <fullName evidence="1">Phosphoribosyl-ATP pyrophosphohydrolase</fullName>
    </submittedName>
</protein>
<dbReference type="RefSeq" id="WP_076110363.1">
    <property type="nucleotide sequence ID" value="NZ_MPTB01000010.1"/>
</dbReference>
<reference evidence="1 2" key="1">
    <citation type="submission" date="2016-10" db="EMBL/GenBank/DDBJ databases">
        <title>Paenibacillus species isolates.</title>
        <authorList>
            <person name="Beno S.M."/>
        </authorList>
    </citation>
    <scope>NUCLEOTIDE SEQUENCE [LARGE SCALE GENOMIC DNA]</scope>
    <source>
        <strain evidence="1 2">FSL H7-0744</strain>
    </source>
</reference>